<dbReference type="OrthoDB" id="20128at10239"/>
<keyword evidence="1" id="KW-0812">Transmembrane</keyword>
<name>A0A0U3TIH5_9CAUD</name>
<organism evidence="2 3">
    <name type="scientific">Arthrobacter phage Circum</name>
    <dbReference type="NCBI Taxonomy" id="1772295"/>
    <lineage>
        <taxon>Viruses</taxon>
        <taxon>Duplodnaviria</taxon>
        <taxon>Heunggongvirae</taxon>
        <taxon>Uroviricota</taxon>
        <taxon>Caudoviricetes</taxon>
        <taxon>Mudcatvirus</taxon>
        <taxon>Mudcatvirus circum</taxon>
    </lineage>
</organism>
<dbReference type="GeneID" id="40079000"/>
<evidence type="ECO:0000313" key="3">
    <source>
        <dbReference type="Proteomes" id="UP000222527"/>
    </source>
</evidence>
<dbReference type="Proteomes" id="UP000222527">
    <property type="component" value="Segment"/>
</dbReference>
<proteinExistence type="predicted"/>
<keyword evidence="1" id="KW-0472">Membrane</keyword>
<evidence type="ECO:0000256" key="1">
    <source>
        <dbReference type="SAM" id="Phobius"/>
    </source>
</evidence>
<feature type="transmembrane region" description="Helical" evidence="1">
    <location>
        <begin position="21"/>
        <end position="39"/>
    </location>
</feature>
<dbReference type="InterPro" id="IPR045933">
    <property type="entry name" value="DUF6353"/>
</dbReference>
<keyword evidence="1" id="KW-1133">Transmembrane helix</keyword>
<evidence type="ECO:0000313" key="2">
    <source>
        <dbReference type="EMBL" id="ALY08729.1"/>
    </source>
</evidence>
<dbReference type="RefSeq" id="YP_009603133.1">
    <property type="nucleotide sequence ID" value="NC_041948.1"/>
</dbReference>
<feature type="transmembrane region" description="Helical" evidence="1">
    <location>
        <begin position="70"/>
        <end position="90"/>
    </location>
</feature>
<accession>A0A0U3TIH5</accession>
<dbReference type="KEGG" id="vg:40079000"/>
<sequence>MSKLSILAKGARKALVDHAPSILTGIAVAGVATTAIMAVRATPEAIRKIDIAEDFKGEKLTPREVFQETWLFYVPAAATGIVTVSCIVGANHISNRRTAALAGAYSLIERSYSDYQEYVKKEFGERKAEAVHTKIAEETVQKMPESLLIVPDEEGRVRCLETFTQQFFWCDHETLRKAENDINYLIINDSYASLNDFYERVGLPHTEIGEELGWTLDMPLELQFSSSLDSKHRPVLAFRYSATPIRNYHRLR</sequence>
<gene>
    <name evidence="2" type="primary">44</name>
    <name evidence="2" type="ORF">CIRCUM_44</name>
</gene>
<keyword evidence="3" id="KW-1185">Reference proteome</keyword>
<dbReference type="Pfam" id="PF19880">
    <property type="entry name" value="DUF6353"/>
    <property type="match status" value="1"/>
</dbReference>
<dbReference type="EMBL" id="KU160642">
    <property type="protein sequence ID" value="ALY08729.1"/>
    <property type="molecule type" value="Genomic_DNA"/>
</dbReference>
<reference evidence="2 3" key="1">
    <citation type="submission" date="2015-11" db="EMBL/GenBank/DDBJ databases">
        <authorList>
            <person name="Aziz R.M."/>
            <person name="Carl E.L."/>
            <person name="Farooq M.A."/>
            <person name="Gal B."/>
            <person name="Garcia Martinez K."/>
            <person name="Mathew K.J."/>
            <person name="Obando D.J."/>
            <person name="Robinson K.M."/>
            <person name="Robinson M.D."/>
            <person name="Sanders L.M."/>
            <person name="Silva M.P."/>
            <person name="Tasnim L."/>
            <person name="Vo M."/>
            <person name="Vo Q.D."/>
            <person name="Simon S.E."/>
            <person name="Hughes L.E."/>
            <person name="Benjamin R.C."/>
            <person name="Bradley K.W."/>
            <person name="Asai D.J."/>
            <person name="Bowman C.A."/>
            <person name="Russell D.A."/>
            <person name="Pope W.H."/>
            <person name="Jacobs-Sera D."/>
            <person name="Hendrix R.W."/>
            <person name="Hatfull G.F."/>
        </authorList>
    </citation>
    <scope>NUCLEOTIDE SEQUENCE [LARGE SCALE GENOMIC DNA]</scope>
</reference>
<protein>
    <submittedName>
        <fullName evidence="2">Uncharacterized protein</fullName>
    </submittedName>
</protein>